<dbReference type="InterPro" id="IPR039044">
    <property type="entry name" value="Trm13"/>
</dbReference>
<evidence type="ECO:0000259" key="17">
    <source>
        <dbReference type="PROSITE" id="PS51800"/>
    </source>
</evidence>
<keyword evidence="8 15" id="KW-0819">tRNA processing</keyword>
<evidence type="ECO:0000256" key="15">
    <source>
        <dbReference type="RuleBase" id="RU367103"/>
    </source>
</evidence>
<keyword evidence="9 15" id="KW-0479">Metal-binding</keyword>
<evidence type="ECO:0000256" key="8">
    <source>
        <dbReference type="ARBA" id="ARBA00022694"/>
    </source>
</evidence>
<evidence type="ECO:0000256" key="1">
    <source>
        <dbReference type="ARBA" id="ARBA00002267"/>
    </source>
</evidence>
<comment type="similarity">
    <text evidence="2 15">Belongs to the methyltransferase TRM13 family.</text>
</comment>
<dbReference type="OMA" id="HRCSWRS"/>
<evidence type="ECO:0000256" key="5">
    <source>
        <dbReference type="ARBA" id="ARBA00022603"/>
    </source>
</evidence>
<reference evidence="18 20" key="1">
    <citation type="journal article" date="2016" name="PLoS ONE">
        <title>Sequence Assembly of Yarrowia lipolytica Strain W29/CLIB89 Shows Transposable Element Diversity.</title>
        <authorList>
            <person name="Magnan C."/>
            <person name="Yu J."/>
            <person name="Chang I."/>
            <person name="Jahn E."/>
            <person name="Kanomata Y."/>
            <person name="Wu J."/>
            <person name="Zeller M."/>
            <person name="Oakes M."/>
            <person name="Baldi P."/>
            <person name="Sandmeyer S."/>
        </authorList>
    </citation>
    <scope>NUCLEOTIDE SEQUENCE [LARGE SCALE GENOMIC DNA]</scope>
    <source>
        <strain evidence="18">CLIB89</strain>
        <strain evidence="20">CLIB89(W29)</strain>
    </source>
</reference>
<dbReference type="InterPro" id="IPR022776">
    <property type="entry name" value="TRM13/UPF0224_CHHC_Znf_dom"/>
</dbReference>
<feature type="region of interest" description="Disordered" evidence="16">
    <location>
        <begin position="385"/>
        <end position="412"/>
    </location>
</feature>
<dbReference type="eggNOG" id="KOG2811">
    <property type="taxonomic scope" value="Eukaryota"/>
</dbReference>
<accession>A0A1D8NK66</accession>
<sequence>MTTETGIPEVVKASSETMSADGKPEKPNPSMFPKRQKRDTPKEYSYLRCEYKLPHKNHRQCHMQRKAEEKFCAQHVLLQKDSYAGRERVVCPVDPGHTVWADELQQHMYKCNKVKERMQKEREGWHRDDMNISNPEAKPCVGKKSDITVDYAKWIPVVEAAFKDVEEVPVEILNHEKGLAKRMTEVQNKKHALQQASLIAHMEKTGLLKSSSRILEFGAGRAELSRYINYAICAERQQDDKTAANYLFIDRAMPRMKMDGKLVKDTKDDFPEQPLPLIKRLKMDIKDLMLDGVPVEGPYDANLIVSKHLCGCATDLTLQCLLNSAVFTKEARPAALVIALCCRQICNVQMFPKAGIEWLQERGFDDDGFAALTRMTSWVLCGERPKKEPVEGEQTEAADNETPAPVGHPSGLPAEARKVIGLKCRRLLDQGRLHALRKEGLDARLVQYTEMDISPENVCLIVNK</sequence>
<dbReference type="PANTHER" id="PTHR12998">
    <property type="entry name" value="TRNA:M(4)X MODIFICATION ENZYME TRM13 HOMOLOG"/>
    <property type="match status" value="1"/>
</dbReference>
<feature type="region of interest" description="Disordered" evidence="16">
    <location>
        <begin position="1"/>
        <end position="40"/>
    </location>
</feature>
<dbReference type="GO" id="GO:0106050">
    <property type="term" value="F:tRNA 2'-O-methyltransferase activity"/>
    <property type="evidence" value="ECO:0007669"/>
    <property type="project" value="UniProtKB-UniRule"/>
</dbReference>
<evidence type="ECO:0000313" key="19">
    <source>
        <dbReference type="EMBL" id="RDW24043.1"/>
    </source>
</evidence>
<evidence type="ECO:0000256" key="6">
    <source>
        <dbReference type="ARBA" id="ARBA00022679"/>
    </source>
</evidence>
<dbReference type="InterPro" id="IPR021721">
    <property type="entry name" value="Znf_CCCH-type_TRM13"/>
</dbReference>
<evidence type="ECO:0000313" key="18">
    <source>
        <dbReference type="EMBL" id="AOW06025.1"/>
    </source>
</evidence>
<organism evidence="18 20">
    <name type="scientific">Yarrowia lipolytica</name>
    <name type="common">Candida lipolytica</name>
    <dbReference type="NCBI Taxonomy" id="4952"/>
    <lineage>
        <taxon>Eukaryota</taxon>
        <taxon>Fungi</taxon>
        <taxon>Dikarya</taxon>
        <taxon>Ascomycota</taxon>
        <taxon>Saccharomycotina</taxon>
        <taxon>Dipodascomycetes</taxon>
        <taxon>Dipodascales</taxon>
        <taxon>Dipodascales incertae sedis</taxon>
        <taxon>Yarrowia</taxon>
    </lineage>
</organism>
<comment type="catalytic activity">
    <reaction evidence="13 15">
        <text>cytidine(4) in tRNA(Gly)(GCC) + S-adenosyl-L-methionine = 2'-O-methylcytidine(4) in tRNA(Gly)(GCC) + S-adenosyl-L-homocysteine + H(+)</text>
        <dbReference type="Rhea" id="RHEA:43192"/>
        <dbReference type="Rhea" id="RHEA-COMP:10399"/>
        <dbReference type="Rhea" id="RHEA-COMP:10400"/>
        <dbReference type="ChEBI" id="CHEBI:15378"/>
        <dbReference type="ChEBI" id="CHEBI:57856"/>
        <dbReference type="ChEBI" id="CHEBI:59789"/>
        <dbReference type="ChEBI" id="CHEBI:74495"/>
        <dbReference type="ChEBI" id="CHEBI:82748"/>
        <dbReference type="EC" id="2.1.1.225"/>
    </reaction>
</comment>
<evidence type="ECO:0000256" key="3">
    <source>
        <dbReference type="ARBA" id="ARBA00012810"/>
    </source>
</evidence>
<dbReference type="KEGG" id="yli:2912777"/>
<dbReference type="VEuPathDB" id="FungiDB:YALI0_E27137g"/>
<dbReference type="EMBL" id="KZ859052">
    <property type="protein sequence ID" value="RDW24043.1"/>
    <property type="molecule type" value="Genomic_DNA"/>
</dbReference>
<keyword evidence="6 15" id="KW-0808">Transferase</keyword>
<gene>
    <name evidence="19" type="ORF">B0I71DRAFT_134915</name>
    <name evidence="18" type="ORF">YALI1_E32096g</name>
</gene>
<keyword evidence="11 15" id="KW-0862">Zinc</keyword>
<dbReference type="Proteomes" id="UP000182444">
    <property type="component" value="Chromosome 1E"/>
</dbReference>
<evidence type="ECO:0000256" key="12">
    <source>
        <dbReference type="ARBA" id="ARBA00048165"/>
    </source>
</evidence>
<protein>
    <recommendedName>
        <fullName evidence="4 15">tRNA:m(4)X modification enzyme TRM13</fullName>
        <ecNumber evidence="3 15">2.1.1.225</ecNumber>
    </recommendedName>
</protein>
<evidence type="ECO:0000256" key="2">
    <source>
        <dbReference type="ARBA" id="ARBA00005265"/>
    </source>
</evidence>
<dbReference type="PROSITE" id="PS51800">
    <property type="entry name" value="ZF_CHHC_U11_48K"/>
    <property type="match status" value="1"/>
</dbReference>
<dbReference type="EC" id="2.1.1.225" evidence="3 15"/>
<evidence type="ECO:0000313" key="21">
    <source>
        <dbReference type="Proteomes" id="UP000256601"/>
    </source>
</evidence>
<evidence type="ECO:0000256" key="4">
    <source>
        <dbReference type="ARBA" id="ARBA00015883"/>
    </source>
</evidence>
<keyword evidence="5 15" id="KW-0489">Methyltransferase</keyword>
<dbReference type="GO" id="GO:0008270">
    <property type="term" value="F:zinc ion binding"/>
    <property type="evidence" value="ECO:0007669"/>
    <property type="project" value="UniProtKB-KW"/>
</dbReference>
<dbReference type="Pfam" id="PF05253">
    <property type="entry name" value="zf-U11-48K"/>
    <property type="match status" value="1"/>
</dbReference>
<evidence type="ECO:0000256" key="13">
    <source>
        <dbReference type="ARBA" id="ARBA00048635"/>
    </source>
</evidence>
<reference evidence="19 21" key="2">
    <citation type="submission" date="2018-07" db="EMBL/GenBank/DDBJ databases">
        <title>Draft Genome Assemblies for Five Robust Yarrowia lipolytica Strains Exhibiting High Lipid Production and Pentose Sugar Utilization and Sugar Alcohol Secretion from Undetoxified Lignocellulosic Biomass Hydrolysates.</title>
        <authorList>
            <consortium name="DOE Joint Genome Institute"/>
            <person name="Walker C."/>
            <person name="Ryu S."/>
            <person name="Na H."/>
            <person name="Zane M."/>
            <person name="LaButti K."/>
            <person name="Lipzen A."/>
            <person name="Haridas S."/>
            <person name="Barry K."/>
            <person name="Grigoriev I.V."/>
            <person name="Quarterman J."/>
            <person name="Slininger P."/>
            <person name="Dien B."/>
            <person name="Trinh C.T."/>
        </authorList>
    </citation>
    <scope>NUCLEOTIDE SEQUENCE [LARGE SCALE GENOMIC DNA]</scope>
    <source>
        <strain evidence="19 21">YB392</strain>
    </source>
</reference>
<name>A0A1D8NK66_YARLL</name>
<comment type="catalytic activity">
    <reaction evidence="12 15">
        <text>cytidine(4) in tRNA(Pro) + S-adenosyl-L-methionine = 2'-O-methylcytidine(4) in tRNA(Pro) + S-adenosyl-L-homocysteine + H(+)</text>
        <dbReference type="Rhea" id="RHEA:32767"/>
        <dbReference type="Rhea" id="RHEA-COMP:10397"/>
        <dbReference type="Rhea" id="RHEA-COMP:10398"/>
        <dbReference type="ChEBI" id="CHEBI:15378"/>
        <dbReference type="ChEBI" id="CHEBI:57856"/>
        <dbReference type="ChEBI" id="CHEBI:59789"/>
        <dbReference type="ChEBI" id="CHEBI:74495"/>
        <dbReference type="ChEBI" id="CHEBI:82748"/>
        <dbReference type="EC" id="2.1.1.225"/>
    </reaction>
</comment>
<dbReference type="InterPro" id="IPR007871">
    <property type="entry name" value="Methyltransferase_TRM13"/>
</dbReference>
<keyword evidence="7 15" id="KW-0949">S-adenosyl-L-methionine</keyword>
<dbReference type="EMBL" id="CP017557">
    <property type="protein sequence ID" value="AOW06025.1"/>
    <property type="molecule type" value="Genomic_DNA"/>
</dbReference>
<evidence type="ECO:0000256" key="16">
    <source>
        <dbReference type="SAM" id="MobiDB-lite"/>
    </source>
</evidence>
<dbReference type="GeneID" id="2912777"/>
<dbReference type="Pfam" id="PF11722">
    <property type="entry name" value="zf-TRM13_CCCH"/>
    <property type="match status" value="1"/>
</dbReference>
<evidence type="ECO:0000256" key="7">
    <source>
        <dbReference type="ARBA" id="ARBA00022691"/>
    </source>
</evidence>
<dbReference type="PANTHER" id="PTHR12998:SF0">
    <property type="entry name" value="TRNA:M(4)X MODIFICATION ENZYME TRM13 HOMOLOG"/>
    <property type="match status" value="1"/>
</dbReference>
<dbReference type="AlphaFoldDB" id="A0A1D8NK66"/>
<evidence type="ECO:0000256" key="14">
    <source>
        <dbReference type="ARBA" id="ARBA00049393"/>
    </source>
</evidence>
<dbReference type="VEuPathDB" id="FungiDB:YALI1_E32096g"/>
<keyword evidence="10 15" id="KW-0863">Zinc-finger</keyword>
<evidence type="ECO:0000313" key="20">
    <source>
        <dbReference type="Proteomes" id="UP000182444"/>
    </source>
</evidence>
<evidence type="ECO:0000256" key="9">
    <source>
        <dbReference type="ARBA" id="ARBA00022723"/>
    </source>
</evidence>
<comment type="catalytic activity">
    <reaction evidence="14 15">
        <text>adenosine(4) in tRNA(His) + S-adenosyl-L-methionine = 2'-O-methyladenosine(4) in tRNA(His) + S-adenosyl-L-homocysteine + H(+)</text>
        <dbReference type="Rhea" id="RHEA:43196"/>
        <dbReference type="Rhea" id="RHEA-COMP:10401"/>
        <dbReference type="Rhea" id="RHEA-COMP:10402"/>
        <dbReference type="ChEBI" id="CHEBI:15378"/>
        <dbReference type="ChEBI" id="CHEBI:57856"/>
        <dbReference type="ChEBI" id="CHEBI:59789"/>
        <dbReference type="ChEBI" id="CHEBI:74411"/>
        <dbReference type="ChEBI" id="CHEBI:74477"/>
        <dbReference type="EC" id="2.1.1.225"/>
    </reaction>
</comment>
<dbReference type="GO" id="GO:0030488">
    <property type="term" value="P:tRNA methylation"/>
    <property type="evidence" value="ECO:0007669"/>
    <property type="project" value="InterPro"/>
</dbReference>
<evidence type="ECO:0000256" key="11">
    <source>
        <dbReference type="ARBA" id="ARBA00022833"/>
    </source>
</evidence>
<comment type="function">
    <text evidence="1 15">tRNA methylase which 2'-O-methylates cytidine(4) in tRNA(Pro) and tRNA(Gly)(GCC), and adenosine(4) in tRNA(His).</text>
</comment>
<dbReference type="OrthoDB" id="258806at2759"/>
<evidence type="ECO:0000256" key="10">
    <source>
        <dbReference type="ARBA" id="ARBA00022771"/>
    </source>
</evidence>
<dbReference type="RefSeq" id="XP_504454.1">
    <property type="nucleotide sequence ID" value="XM_504454.1"/>
</dbReference>
<proteinExistence type="inferred from homology"/>
<dbReference type="Pfam" id="PF05206">
    <property type="entry name" value="TRM13"/>
    <property type="match status" value="1"/>
</dbReference>
<dbReference type="Proteomes" id="UP000256601">
    <property type="component" value="Unassembled WGS sequence"/>
</dbReference>
<feature type="domain" description="CHHC U11-48K-type" evidence="17">
    <location>
        <begin position="88"/>
        <end position="115"/>
    </location>
</feature>